<dbReference type="GO" id="GO:0008017">
    <property type="term" value="F:microtubule binding"/>
    <property type="evidence" value="ECO:0007669"/>
    <property type="project" value="TreeGrafter"/>
</dbReference>
<dbReference type="RefSeq" id="XP_034238750.1">
    <property type="nucleotide sequence ID" value="XM_034382859.1"/>
</dbReference>
<name>A0A6P8YNH8_THRPL</name>
<organism evidence="2">
    <name type="scientific">Thrips palmi</name>
    <name type="common">Melon thrips</name>
    <dbReference type="NCBI Taxonomy" id="161013"/>
    <lineage>
        <taxon>Eukaryota</taxon>
        <taxon>Metazoa</taxon>
        <taxon>Ecdysozoa</taxon>
        <taxon>Arthropoda</taxon>
        <taxon>Hexapoda</taxon>
        <taxon>Insecta</taxon>
        <taxon>Pterygota</taxon>
        <taxon>Neoptera</taxon>
        <taxon>Paraneoptera</taxon>
        <taxon>Thysanoptera</taxon>
        <taxon>Terebrantia</taxon>
        <taxon>Thripoidea</taxon>
        <taxon>Thripidae</taxon>
        <taxon>Thrips</taxon>
    </lineage>
</organism>
<dbReference type="GO" id="GO:0003341">
    <property type="term" value="P:cilium movement"/>
    <property type="evidence" value="ECO:0007669"/>
    <property type="project" value="TreeGrafter"/>
</dbReference>
<dbReference type="InterPro" id="IPR011989">
    <property type="entry name" value="ARM-like"/>
</dbReference>
<dbReference type="PANTHER" id="PTHR23314">
    <property type="entry name" value="SPERM-ASSOCIATED ANTIGEN 6 ARMADILLO REPEAT-CONTAINING"/>
    <property type="match status" value="1"/>
</dbReference>
<dbReference type="GeneID" id="117643776"/>
<dbReference type="GO" id="GO:0015630">
    <property type="term" value="C:microtubule cytoskeleton"/>
    <property type="evidence" value="ECO:0007669"/>
    <property type="project" value="TreeGrafter"/>
</dbReference>
<dbReference type="OrthoDB" id="7537227at2759"/>
<keyword evidence="1" id="KW-1185">Reference proteome</keyword>
<dbReference type="InterPro" id="IPR016024">
    <property type="entry name" value="ARM-type_fold"/>
</dbReference>
<sequence>MAAKRASAALADYTLARQLFAQDCAKSAESKAGAKVLVAGGALPLLVDMLSSAPSWPERPEDAVGDKKETWLADGGGAQPGAVGKDLDAVRMETARLAAAALAHLAAYNVTAKHVAKPSVLSALVEATQLLEALTALWSVARHSAPLAELVATLDDDVMGAVVAAVLDHKEAVRHAAVLLLRDLCKRTLQLSQLAVDAGAGCALTQLLKDTPGLCRLHAAVALGYLAAHSPVLALAVIAAKVSQRLAHCDGEVPAQPFDQRRQPVTKSCVHFST</sequence>
<evidence type="ECO:0000313" key="1">
    <source>
        <dbReference type="Proteomes" id="UP000515158"/>
    </source>
</evidence>
<dbReference type="Proteomes" id="UP000515158">
    <property type="component" value="Unplaced"/>
</dbReference>
<gene>
    <name evidence="2" type="primary">LOC117643776</name>
</gene>
<dbReference type="AlphaFoldDB" id="A0A6P8YNH8"/>
<dbReference type="KEGG" id="tpal:117643776"/>
<reference evidence="2" key="1">
    <citation type="submission" date="2025-08" db="UniProtKB">
        <authorList>
            <consortium name="RefSeq"/>
        </authorList>
    </citation>
    <scope>IDENTIFICATION</scope>
    <source>
        <tissue evidence="2">Total insect</tissue>
    </source>
</reference>
<dbReference type="PANTHER" id="PTHR23314:SF0">
    <property type="entry name" value="SPERM-ASSOCIATED ANTIGEN 6"/>
    <property type="match status" value="1"/>
</dbReference>
<protein>
    <submittedName>
        <fullName evidence="2">Sperm-associated antigen 6-like</fullName>
    </submittedName>
</protein>
<accession>A0A6P8YNH8</accession>
<proteinExistence type="predicted"/>
<dbReference type="InParanoid" id="A0A6P8YNH8"/>
<dbReference type="SUPFAM" id="SSF48371">
    <property type="entry name" value="ARM repeat"/>
    <property type="match status" value="1"/>
</dbReference>
<dbReference type="Gene3D" id="1.25.10.10">
    <property type="entry name" value="Leucine-rich Repeat Variant"/>
    <property type="match status" value="1"/>
</dbReference>
<evidence type="ECO:0000313" key="2">
    <source>
        <dbReference type="RefSeq" id="XP_034238750.1"/>
    </source>
</evidence>